<sequence>MPPSRWNMPALLIVTLLATELLVMDRLAPAVAYGQFTDFYTAGHADLGIEYNASLQEFETHLHVGRNAIVNGVPLVAETVYDLETTLVTSDSFAQRPDDSGLGFAFAPLGIETGEHFWWLPQNYFDAVSGGDDGLPHLGWSANAAGTFVDDQLTLALVDVMSPSGIGLYSLWSNSGISANFVHANFDGIDASDALTLATSGHDHFNLAFADPNGLTAAEGLWTITYGVEGELLTGETISSTFRVNYWIGNGSPVPEPSFALAFVGLAMAAMVPRKRRHPRHRR</sequence>
<dbReference type="Proteomes" id="UP001239462">
    <property type="component" value="Unassembled WGS sequence"/>
</dbReference>
<dbReference type="RefSeq" id="WP_289163185.1">
    <property type="nucleotide sequence ID" value="NZ_JASZZN010000006.1"/>
</dbReference>
<accession>A0ABT7PHG6</accession>
<dbReference type="EMBL" id="JASZZN010000006">
    <property type="protein sequence ID" value="MDM4015686.1"/>
    <property type="molecule type" value="Genomic_DNA"/>
</dbReference>
<keyword evidence="2" id="KW-1185">Reference proteome</keyword>
<organism evidence="1 2">
    <name type="scientific">Roseiconus lacunae</name>
    <dbReference type="NCBI Taxonomy" id="2605694"/>
    <lineage>
        <taxon>Bacteria</taxon>
        <taxon>Pseudomonadati</taxon>
        <taxon>Planctomycetota</taxon>
        <taxon>Planctomycetia</taxon>
        <taxon>Pirellulales</taxon>
        <taxon>Pirellulaceae</taxon>
        <taxon>Roseiconus</taxon>
    </lineage>
</organism>
<evidence type="ECO:0000313" key="1">
    <source>
        <dbReference type="EMBL" id="MDM4015686.1"/>
    </source>
</evidence>
<proteinExistence type="predicted"/>
<comment type="caution">
    <text evidence="1">The sequence shown here is derived from an EMBL/GenBank/DDBJ whole genome shotgun (WGS) entry which is preliminary data.</text>
</comment>
<evidence type="ECO:0000313" key="2">
    <source>
        <dbReference type="Proteomes" id="UP001239462"/>
    </source>
</evidence>
<reference evidence="1 2" key="1">
    <citation type="submission" date="2023-06" db="EMBL/GenBank/DDBJ databases">
        <title>Roseiconus lacunae JC819 isolated from Gulf of Mannar region, Tamil Nadu.</title>
        <authorList>
            <person name="Pk S."/>
            <person name="Ch S."/>
            <person name="Ch V.R."/>
        </authorList>
    </citation>
    <scope>NUCLEOTIDE SEQUENCE [LARGE SCALE GENOMIC DNA]</scope>
    <source>
        <strain evidence="1 2">JC819</strain>
    </source>
</reference>
<gene>
    <name evidence="1" type="ORF">QTN89_09615</name>
</gene>
<evidence type="ECO:0008006" key="3">
    <source>
        <dbReference type="Google" id="ProtNLM"/>
    </source>
</evidence>
<name>A0ABT7PHG6_9BACT</name>
<protein>
    <recommendedName>
        <fullName evidence="3">PEP-CTERM protein-sorting domain-containing protein</fullName>
    </recommendedName>
</protein>